<evidence type="ECO:0000313" key="2">
    <source>
        <dbReference type="Proteomes" id="UP000316545"/>
    </source>
</evidence>
<accession>A0A560FAB7</accession>
<name>A0A560FAB7_9PROT</name>
<dbReference type="Pfam" id="PF06224">
    <property type="entry name" value="AlkZ-like"/>
    <property type="match status" value="1"/>
</dbReference>
<protein>
    <submittedName>
        <fullName evidence="1">Winged helix DNA-binding protein</fullName>
    </submittedName>
</protein>
<dbReference type="AlphaFoldDB" id="A0A560FAB7"/>
<keyword evidence="2" id="KW-1185">Reference proteome</keyword>
<reference evidence="1 2" key="1">
    <citation type="submission" date="2019-06" db="EMBL/GenBank/DDBJ databases">
        <title>Genomic Encyclopedia of Type Strains, Phase IV (KMG-V): Genome sequencing to study the core and pangenomes of soil and plant-associated prokaryotes.</title>
        <authorList>
            <person name="Whitman W."/>
        </authorList>
    </citation>
    <scope>NUCLEOTIDE SEQUENCE [LARGE SCALE GENOMIC DNA]</scope>
    <source>
        <strain evidence="1 2">BR 11865</strain>
    </source>
</reference>
<organism evidence="1 2">
    <name type="scientific">Nitrospirillum amazonense</name>
    <dbReference type="NCBI Taxonomy" id="28077"/>
    <lineage>
        <taxon>Bacteria</taxon>
        <taxon>Pseudomonadati</taxon>
        <taxon>Pseudomonadota</taxon>
        <taxon>Alphaproteobacteria</taxon>
        <taxon>Rhodospirillales</taxon>
        <taxon>Azospirillaceae</taxon>
        <taxon>Nitrospirillum</taxon>
    </lineage>
</organism>
<gene>
    <name evidence="1" type="ORF">FBZ88_12421</name>
</gene>
<dbReference type="InterPro" id="IPR009351">
    <property type="entry name" value="AlkZ-like"/>
</dbReference>
<dbReference type="Proteomes" id="UP000316545">
    <property type="component" value="Unassembled WGS sequence"/>
</dbReference>
<evidence type="ECO:0000313" key="1">
    <source>
        <dbReference type="EMBL" id="TWB18551.1"/>
    </source>
</evidence>
<comment type="caution">
    <text evidence="1">The sequence shown here is derived from an EMBL/GenBank/DDBJ whole genome shotgun (WGS) entry which is preliminary data.</text>
</comment>
<dbReference type="PANTHER" id="PTHR38479:SF2">
    <property type="entry name" value="WINGED HELIX DNA-BINDING DOMAIN-CONTAINING PROTEIN"/>
    <property type="match status" value="1"/>
</dbReference>
<dbReference type="GO" id="GO:0003677">
    <property type="term" value="F:DNA binding"/>
    <property type="evidence" value="ECO:0007669"/>
    <property type="project" value="UniProtKB-KW"/>
</dbReference>
<dbReference type="EMBL" id="VITO01000024">
    <property type="protein sequence ID" value="TWB18551.1"/>
    <property type="molecule type" value="Genomic_DNA"/>
</dbReference>
<sequence length="371" mass="40725">MTNVDNKVMSRAALNRALLARQMLLSRHAAGVVAAVEATAGLQAQEPRPPFIGLWSRLLGFRRDDLLAALRERHVVRATLLRGTQHLVSAADYAAWRGLMQPMLTAAFFGLGDRTRHIDPLPIAAVARPFMSLPRTFTDLRAHLVQAFPDEADDRAMGHAVRCHLPLVTAPDDGPWGIANDPLYVAAEEWLERPVDLQGDLQGLVRRYLAAFGPATAADMQAWCGLKGLKPVLESMAAELVVLRDEKGRALWDLPDAPRPPPETPAPVRYVPAFDNLILAHADRTRIVDEAWRPRIVSKNLQVAATFLVDGFVAGIWKTVRKAKLATLTLEPFLPLATAHEAALREEGEALLRFLEPDAPAVEVKVVPPSS</sequence>
<keyword evidence="1" id="KW-0238">DNA-binding</keyword>
<proteinExistence type="predicted"/>
<dbReference type="PANTHER" id="PTHR38479">
    <property type="entry name" value="LMO0824 PROTEIN"/>
    <property type="match status" value="1"/>
</dbReference>
<dbReference type="RefSeq" id="WP_211102799.1">
    <property type="nucleotide sequence ID" value="NZ_JAYNFR010000030.1"/>
</dbReference>